<evidence type="ECO:0000256" key="2">
    <source>
        <dbReference type="ARBA" id="ARBA00022559"/>
    </source>
</evidence>
<dbReference type="InterPro" id="IPR029759">
    <property type="entry name" value="GPX_AS"/>
</dbReference>
<feature type="domain" description="Thioredoxin" evidence="6">
    <location>
        <begin position="40"/>
        <end position="202"/>
    </location>
</feature>
<gene>
    <name evidence="7" type="ORF">KC207_06840</name>
</gene>
<dbReference type="Proteomes" id="UP000677016">
    <property type="component" value="Unassembled WGS sequence"/>
</dbReference>
<evidence type="ECO:0000256" key="5">
    <source>
        <dbReference type="SAM" id="MobiDB-lite"/>
    </source>
</evidence>
<dbReference type="Gene3D" id="3.40.30.10">
    <property type="entry name" value="Glutaredoxin"/>
    <property type="match status" value="1"/>
</dbReference>
<dbReference type="InterPro" id="IPR029760">
    <property type="entry name" value="GPX_CS"/>
</dbReference>
<dbReference type="InterPro" id="IPR036249">
    <property type="entry name" value="Thioredoxin-like_sf"/>
</dbReference>
<keyword evidence="3 4" id="KW-0560">Oxidoreductase</keyword>
<evidence type="ECO:0000313" key="7">
    <source>
        <dbReference type="EMBL" id="MBR7743002.1"/>
    </source>
</evidence>
<dbReference type="AlphaFoldDB" id="A0A941HZI2"/>
<evidence type="ECO:0000256" key="4">
    <source>
        <dbReference type="RuleBase" id="RU000499"/>
    </source>
</evidence>
<dbReference type="InterPro" id="IPR000889">
    <property type="entry name" value="Glutathione_peroxidase"/>
</dbReference>
<dbReference type="SUPFAM" id="SSF52833">
    <property type="entry name" value="Thioredoxin-like"/>
    <property type="match status" value="1"/>
</dbReference>
<dbReference type="FunFam" id="3.40.30.10:FF:000010">
    <property type="entry name" value="Glutathione peroxidase"/>
    <property type="match status" value="1"/>
</dbReference>
<dbReference type="PROSITE" id="PS00460">
    <property type="entry name" value="GLUTATHIONE_PEROXID_1"/>
    <property type="match status" value="1"/>
</dbReference>
<dbReference type="PANTHER" id="PTHR11592">
    <property type="entry name" value="GLUTATHIONE PEROXIDASE"/>
    <property type="match status" value="1"/>
</dbReference>
<dbReference type="InterPro" id="IPR013766">
    <property type="entry name" value="Thioredoxin_domain"/>
</dbReference>
<dbReference type="PRINTS" id="PR01011">
    <property type="entry name" value="GLUTPROXDASE"/>
</dbReference>
<dbReference type="PANTHER" id="PTHR11592:SF78">
    <property type="entry name" value="GLUTATHIONE PEROXIDASE"/>
    <property type="match status" value="1"/>
</dbReference>
<comment type="similarity">
    <text evidence="1 4">Belongs to the glutathione peroxidase family.</text>
</comment>
<comment type="caution">
    <text evidence="7">The sequence shown here is derived from an EMBL/GenBank/DDBJ whole genome shotgun (WGS) entry which is preliminary data.</text>
</comment>
<dbReference type="PROSITE" id="PS51355">
    <property type="entry name" value="GLUTATHIONE_PEROXID_3"/>
    <property type="match status" value="1"/>
</dbReference>
<evidence type="ECO:0000313" key="8">
    <source>
        <dbReference type="Proteomes" id="UP000677016"/>
    </source>
</evidence>
<evidence type="ECO:0000256" key="1">
    <source>
        <dbReference type="ARBA" id="ARBA00006926"/>
    </source>
</evidence>
<reference evidence="7" key="1">
    <citation type="submission" date="2021-04" db="EMBL/GenBank/DDBJ databases">
        <title>Phycicoccus avicenniae sp. nov., a novel endophytic actinomycetes isolated from branch of Avicennia mariana.</title>
        <authorList>
            <person name="Tuo L."/>
        </authorList>
    </citation>
    <scope>NUCLEOTIDE SEQUENCE</scope>
    <source>
        <strain evidence="7">BSK3Z-2</strain>
    </source>
</reference>
<protein>
    <recommendedName>
        <fullName evidence="4">Glutathione peroxidase</fullName>
    </recommendedName>
</protein>
<dbReference type="PROSITE" id="PS00763">
    <property type="entry name" value="GLUTATHIONE_PEROXID_2"/>
    <property type="match status" value="1"/>
</dbReference>
<sequence length="204" mass="22466">MPQDGARTHRRARRGWQSATVCRNEPGPTSSPPSRREPKGSTVTVLQDFSATTLQGAPKNLDDYAGKVVLVVNTASQCGFTPQYEGLEKLYQEFKDEGLVVLGFPCNQFGGQEPGSAEDIGEFCQMNYGVSFPMFEKVEVNGDDAHPLFRWLRTEAKGALGSEKIKWNFTKFLVGRDGRVIKRFGSNTKPEKLHAPVQKALAAG</sequence>
<dbReference type="Pfam" id="PF00255">
    <property type="entry name" value="GSHPx"/>
    <property type="match status" value="1"/>
</dbReference>
<keyword evidence="2 4" id="KW-0575">Peroxidase</keyword>
<dbReference type="GO" id="GO:0034599">
    <property type="term" value="P:cellular response to oxidative stress"/>
    <property type="evidence" value="ECO:0007669"/>
    <property type="project" value="TreeGrafter"/>
</dbReference>
<organism evidence="7 8">
    <name type="scientific">Phycicoccus avicenniae</name>
    <dbReference type="NCBI Taxonomy" id="2828860"/>
    <lineage>
        <taxon>Bacteria</taxon>
        <taxon>Bacillati</taxon>
        <taxon>Actinomycetota</taxon>
        <taxon>Actinomycetes</taxon>
        <taxon>Micrococcales</taxon>
        <taxon>Intrasporangiaceae</taxon>
        <taxon>Phycicoccus</taxon>
    </lineage>
</organism>
<proteinExistence type="inferred from homology"/>
<feature type="region of interest" description="Disordered" evidence="5">
    <location>
        <begin position="1"/>
        <end position="42"/>
    </location>
</feature>
<accession>A0A941HZI2</accession>
<dbReference type="EMBL" id="JAGSNF010000008">
    <property type="protein sequence ID" value="MBR7743002.1"/>
    <property type="molecule type" value="Genomic_DNA"/>
</dbReference>
<evidence type="ECO:0000256" key="3">
    <source>
        <dbReference type="ARBA" id="ARBA00023002"/>
    </source>
</evidence>
<evidence type="ECO:0000259" key="6">
    <source>
        <dbReference type="PROSITE" id="PS51352"/>
    </source>
</evidence>
<dbReference type="PROSITE" id="PS51352">
    <property type="entry name" value="THIOREDOXIN_2"/>
    <property type="match status" value="1"/>
</dbReference>
<name>A0A941HZI2_9MICO</name>
<dbReference type="GO" id="GO:0004601">
    <property type="term" value="F:peroxidase activity"/>
    <property type="evidence" value="ECO:0007669"/>
    <property type="project" value="UniProtKB-KW"/>
</dbReference>
<dbReference type="CDD" id="cd00340">
    <property type="entry name" value="GSH_Peroxidase"/>
    <property type="match status" value="1"/>
</dbReference>
<keyword evidence="8" id="KW-1185">Reference proteome</keyword>